<organism evidence="1 2">
    <name type="scientific">Novosphingobium album</name>
    <name type="common">ex Hu et al. 2023</name>
    <dbReference type="NCBI Taxonomy" id="2930093"/>
    <lineage>
        <taxon>Bacteria</taxon>
        <taxon>Pseudomonadati</taxon>
        <taxon>Pseudomonadota</taxon>
        <taxon>Alphaproteobacteria</taxon>
        <taxon>Sphingomonadales</taxon>
        <taxon>Sphingomonadaceae</taxon>
        <taxon>Novosphingobium</taxon>
    </lineage>
</organism>
<evidence type="ECO:0000313" key="1">
    <source>
        <dbReference type="EMBL" id="MCJ2179914.1"/>
    </source>
</evidence>
<dbReference type="RefSeq" id="WP_243995120.1">
    <property type="nucleotide sequence ID" value="NZ_JALHLE010000024.1"/>
</dbReference>
<reference evidence="1" key="1">
    <citation type="submission" date="2022-03" db="EMBL/GenBank/DDBJ databases">
        <title>Identification of a novel bacterium isolated from mangrove sediments.</title>
        <authorList>
            <person name="Pan X."/>
        </authorList>
    </citation>
    <scope>NUCLEOTIDE SEQUENCE</scope>
    <source>
        <strain evidence="1">B2580</strain>
    </source>
</reference>
<evidence type="ECO:0000313" key="2">
    <source>
        <dbReference type="Proteomes" id="UP001162880"/>
    </source>
</evidence>
<protein>
    <recommendedName>
        <fullName evidence="3">Rap1a immunity protein domain-containing protein</fullName>
    </recommendedName>
</protein>
<accession>A0ABT0B4F0</accession>
<proteinExistence type="predicted"/>
<dbReference type="Proteomes" id="UP001162880">
    <property type="component" value="Unassembled WGS sequence"/>
</dbReference>
<evidence type="ECO:0008006" key="3">
    <source>
        <dbReference type="Google" id="ProtNLM"/>
    </source>
</evidence>
<sequence>MIALLASVALAAMDPSVEQDLRCIGVFAIAASRNEEMSAGEQAGITGAMMFYLGRIEGHEPEFHLQDSLTELLQSPSYLKGLPEEAKRCGAEMMAKGKELTDLGNAMQQAGREEVPGGK</sequence>
<name>A0ABT0B4F0_9SPHN</name>
<gene>
    <name evidence="1" type="ORF">MTR64_15190</name>
</gene>
<comment type="caution">
    <text evidence="1">The sequence shown here is derived from an EMBL/GenBank/DDBJ whole genome shotgun (WGS) entry which is preliminary data.</text>
</comment>
<dbReference type="EMBL" id="JALHLE010000024">
    <property type="protein sequence ID" value="MCJ2179914.1"/>
    <property type="molecule type" value="Genomic_DNA"/>
</dbReference>
<keyword evidence="2" id="KW-1185">Reference proteome</keyword>